<evidence type="ECO:0000313" key="3">
    <source>
        <dbReference type="Proteomes" id="UP000324222"/>
    </source>
</evidence>
<gene>
    <name evidence="2" type="ORF">E2C01_035881</name>
</gene>
<comment type="caution">
    <text evidence="2">The sequence shown here is derived from an EMBL/GenBank/DDBJ whole genome shotgun (WGS) entry which is preliminary data.</text>
</comment>
<keyword evidence="3" id="KW-1185">Reference proteome</keyword>
<accession>A0A5B7F9K2</accession>
<name>A0A5B7F9K2_PORTR</name>
<protein>
    <submittedName>
        <fullName evidence="2">Uncharacterized protein</fullName>
    </submittedName>
</protein>
<dbReference type="Proteomes" id="UP000324222">
    <property type="component" value="Unassembled WGS sequence"/>
</dbReference>
<sequence length="60" mass="7082">METGIKARMQEERQARRHANREKGKQASREADVNRYKQEERQEAGRQVNIERKAGKEADK</sequence>
<feature type="region of interest" description="Disordered" evidence="1">
    <location>
        <begin position="1"/>
        <end position="60"/>
    </location>
</feature>
<feature type="compositionally biased region" description="Basic and acidic residues" evidence="1">
    <location>
        <begin position="21"/>
        <end position="60"/>
    </location>
</feature>
<evidence type="ECO:0000313" key="2">
    <source>
        <dbReference type="EMBL" id="MPC42265.1"/>
    </source>
</evidence>
<dbReference type="EMBL" id="VSRR010005370">
    <property type="protein sequence ID" value="MPC42265.1"/>
    <property type="molecule type" value="Genomic_DNA"/>
</dbReference>
<reference evidence="2 3" key="1">
    <citation type="submission" date="2019-05" db="EMBL/GenBank/DDBJ databases">
        <title>Another draft genome of Portunus trituberculatus and its Hox gene families provides insights of decapod evolution.</title>
        <authorList>
            <person name="Jeong J.-H."/>
            <person name="Song I."/>
            <person name="Kim S."/>
            <person name="Choi T."/>
            <person name="Kim D."/>
            <person name="Ryu S."/>
            <person name="Kim W."/>
        </authorList>
    </citation>
    <scope>NUCLEOTIDE SEQUENCE [LARGE SCALE GENOMIC DNA]</scope>
    <source>
        <tissue evidence="2">Muscle</tissue>
    </source>
</reference>
<evidence type="ECO:0000256" key="1">
    <source>
        <dbReference type="SAM" id="MobiDB-lite"/>
    </source>
</evidence>
<dbReference type="AlphaFoldDB" id="A0A5B7F9K2"/>
<proteinExistence type="predicted"/>
<organism evidence="2 3">
    <name type="scientific">Portunus trituberculatus</name>
    <name type="common">Swimming crab</name>
    <name type="synonym">Neptunus trituberculatus</name>
    <dbReference type="NCBI Taxonomy" id="210409"/>
    <lineage>
        <taxon>Eukaryota</taxon>
        <taxon>Metazoa</taxon>
        <taxon>Ecdysozoa</taxon>
        <taxon>Arthropoda</taxon>
        <taxon>Crustacea</taxon>
        <taxon>Multicrustacea</taxon>
        <taxon>Malacostraca</taxon>
        <taxon>Eumalacostraca</taxon>
        <taxon>Eucarida</taxon>
        <taxon>Decapoda</taxon>
        <taxon>Pleocyemata</taxon>
        <taxon>Brachyura</taxon>
        <taxon>Eubrachyura</taxon>
        <taxon>Portunoidea</taxon>
        <taxon>Portunidae</taxon>
        <taxon>Portuninae</taxon>
        <taxon>Portunus</taxon>
    </lineage>
</organism>